<dbReference type="InterPro" id="IPR050819">
    <property type="entry name" value="Tripeptidyl-peptidase_I"/>
</dbReference>
<dbReference type="PANTHER" id="PTHR14218">
    <property type="entry name" value="PROTEASE S8 TRIPEPTIDYL PEPTIDASE I CLN2"/>
    <property type="match status" value="1"/>
</dbReference>
<name>A0ABD7XTI8_9BURK</name>
<evidence type="ECO:0000256" key="4">
    <source>
        <dbReference type="ARBA" id="ARBA00022825"/>
    </source>
</evidence>
<proteinExistence type="predicted"/>
<comment type="cofactor">
    <cofactor evidence="7">
        <name>Ca(2+)</name>
        <dbReference type="ChEBI" id="CHEBI:29108"/>
    </cofactor>
    <text evidence="7">Binds 1 Ca(2+) ion per subunit.</text>
</comment>
<feature type="domain" description="Peptidase S53" evidence="9">
    <location>
        <begin position="252"/>
        <end position="585"/>
    </location>
</feature>
<dbReference type="Proteomes" id="UP001220209">
    <property type="component" value="Chromosome 1"/>
</dbReference>
<dbReference type="GO" id="GO:0004252">
    <property type="term" value="F:serine-type endopeptidase activity"/>
    <property type="evidence" value="ECO:0007669"/>
    <property type="project" value="UniProtKB-UniRule"/>
</dbReference>
<feature type="active site" description="Charge relay system" evidence="7">
    <location>
        <position position="507"/>
    </location>
</feature>
<dbReference type="SMART" id="SM00108">
    <property type="entry name" value="B_lectin"/>
    <property type="match status" value="2"/>
</dbReference>
<evidence type="ECO:0000259" key="8">
    <source>
        <dbReference type="PROSITE" id="PS50927"/>
    </source>
</evidence>
<dbReference type="CDD" id="cd00028">
    <property type="entry name" value="B_lectin"/>
    <property type="match status" value="1"/>
</dbReference>
<dbReference type="EMBL" id="CP090640">
    <property type="protein sequence ID" value="WFN15949.1"/>
    <property type="molecule type" value="Genomic_DNA"/>
</dbReference>
<dbReference type="SUPFAM" id="SSF52743">
    <property type="entry name" value="Subtilisin-like"/>
    <property type="match status" value="1"/>
</dbReference>
<evidence type="ECO:0000256" key="7">
    <source>
        <dbReference type="PROSITE-ProRule" id="PRU01032"/>
    </source>
</evidence>
<dbReference type="GO" id="GO:0006508">
    <property type="term" value="P:proteolysis"/>
    <property type="evidence" value="ECO:0007669"/>
    <property type="project" value="UniProtKB-KW"/>
</dbReference>
<feature type="active site" description="Charge relay system" evidence="7">
    <location>
        <position position="321"/>
    </location>
</feature>
<dbReference type="PROSITE" id="PS51695">
    <property type="entry name" value="SEDOLISIN"/>
    <property type="match status" value="1"/>
</dbReference>
<keyword evidence="1 7" id="KW-0645">Protease</keyword>
<dbReference type="InterPro" id="IPR036426">
    <property type="entry name" value="Bulb-type_lectin_dom_sf"/>
</dbReference>
<dbReference type="PANTHER" id="PTHR14218:SF15">
    <property type="entry name" value="TRIPEPTIDYL-PEPTIDASE 1"/>
    <property type="match status" value="1"/>
</dbReference>
<dbReference type="InterPro" id="IPR030400">
    <property type="entry name" value="Sedolisin_dom"/>
</dbReference>
<dbReference type="PROSITE" id="PS50927">
    <property type="entry name" value="BULB_LECTIN"/>
    <property type="match status" value="2"/>
</dbReference>
<dbReference type="InterPro" id="IPR001480">
    <property type="entry name" value="Bulb-type_lectin_dom"/>
</dbReference>
<dbReference type="AlphaFoldDB" id="A0ABD7XTI8"/>
<evidence type="ECO:0000256" key="5">
    <source>
        <dbReference type="ARBA" id="ARBA00022837"/>
    </source>
</evidence>
<dbReference type="SUPFAM" id="SSF51110">
    <property type="entry name" value="alpha-D-mannose-specific plant lectins"/>
    <property type="match status" value="2"/>
</dbReference>
<protein>
    <submittedName>
        <fullName evidence="10">Peptidase S53</fullName>
    </submittedName>
</protein>
<feature type="binding site" evidence="7">
    <location>
        <position position="549"/>
    </location>
    <ligand>
        <name>Ca(2+)</name>
        <dbReference type="ChEBI" id="CHEBI:29108"/>
    </ligand>
</feature>
<evidence type="ECO:0000256" key="1">
    <source>
        <dbReference type="ARBA" id="ARBA00022670"/>
    </source>
</evidence>
<sequence>MPAISCLCFPQGSRAIAVKNKSEKPNTSSPVHTNSMKHIARGISAALMVFALAGCGGGDDDASPSVATAQTGRLSALRATGNVVSAAPMSATAPVHVALVLKLNDEAGLSHFLQDARTPGSARFGAVLTSAQIAAQYAPTAEQVANVEAYLGSKGFTNIKVADNNMIVEADAPAGVISGVFQTSLVPVAMADGTNSHINTAPEIVPNAISGVVQGVLGLDTATRVHPNFVPASNAAAPAANASPTTSAVTVGHNPTEFPGIYSVGSAPTAANTTIGIIAEGDVTQPVIDLATFTSNNKLPAVPVSVIKVGTPSADTSANMEWSLDSQTIVGMSGGVKQLNFYVAHSLAWSDIALAINRAVSDNTARVINMSIGGCENWAPTASIDTLFQLAVAQGQTFSVSSGDAGSVAYGCTGTSVQYPASSPYVVSVGGTSLYTNGNGSYAGETAWNYSGGGTSGFEPIPTWQSNVPALKGRALRGLPDLAFDADPNSGAQVIVGGQLVTVGGTSLSAPLFSATWARMLSGSCATKLGFAAPTIYSVQSTTGSVFHDVTYGSNGAYSAGSGWDFVTGWGSPIVSVLNSAICAPTSPIYGGYINAGTILKPGQIVYSPSRSHALAMQDDGNLVLFNAANGAAIWNSGTYGNIGAHAVFQADGNFVIYGASGNALWYSATNSASFGQYLAVQDDGNMVIYRSSFPVFATSTGSSVYTNSTSGPAVWAGGVTLGSGQSLTSGNGANVVTMQRDGNLVLARQGVAQWSSGTYSHPGAFATMQTDGNLVVYSPTGVPLWYSGTSGYSGAVTAVQDDGNIVIYTRQPRWSTNTSGI</sequence>
<evidence type="ECO:0000259" key="9">
    <source>
        <dbReference type="PROSITE" id="PS51695"/>
    </source>
</evidence>
<feature type="domain" description="Bulb-type lectin" evidence="8">
    <location>
        <begin position="713"/>
        <end position="821"/>
    </location>
</feature>
<dbReference type="InterPro" id="IPR015366">
    <property type="entry name" value="S53_propep"/>
</dbReference>
<dbReference type="Pfam" id="PF09286">
    <property type="entry name" value="Pro-kuma_activ"/>
    <property type="match status" value="1"/>
</dbReference>
<keyword evidence="2 7" id="KW-0479">Metal-binding</keyword>
<keyword evidence="3 7" id="KW-0378">Hydrolase</keyword>
<evidence type="ECO:0000256" key="6">
    <source>
        <dbReference type="ARBA" id="ARBA00023145"/>
    </source>
</evidence>
<keyword evidence="6" id="KW-0865">Zymogen</keyword>
<evidence type="ECO:0000256" key="2">
    <source>
        <dbReference type="ARBA" id="ARBA00022723"/>
    </source>
</evidence>
<keyword evidence="5 7" id="KW-0106">Calcium</keyword>
<evidence type="ECO:0000256" key="3">
    <source>
        <dbReference type="ARBA" id="ARBA00022801"/>
    </source>
</evidence>
<feature type="active site" description="Charge relay system" evidence="7">
    <location>
        <position position="325"/>
    </location>
</feature>
<feature type="binding site" evidence="7">
    <location>
        <position position="550"/>
    </location>
    <ligand>
        <name>Ca(2+)</name>
        <dbReference type="ChEBI" id="CHEBI:29108"/>
    </ligand>
</feature>
<dbReference type="CDD" id="cd11377">
    <property type="entry name" value="Pro-peptidase_S53"/>
    <property type="match status" value="1"/>
</dbReference>
<organism evidence="10 11">
    <name type="scientific">Burkholderia contaminans</name>
    <dbReference type="NCBI Taxonomy" id="488447"/>
    <lineage>
        <taxon>Bacteria</taxon>
        <taxon>Pseudomonadati</taxon>
        <taxon>Pseudomonadota</taxon>
        <taxon>Betaproteobacteria</taxon>
        <taxon>Burkholderiales</taxon>
        <taxon>Burkholderiaceae</taxon>
        <taxon>Burkholderia</taxon>
        <taxon>Burkholderia cepacia complex</taxon>
    </lineage>
</organism>
<dbReference type="GO" id="GO:0046872">
    <property type="term" value="F:metal ion binding"/>
    <property type="evidence" value="ECO:0007669"/>
    <property type="project" value="UniProtKB-UniRule"/>
</dbReference>
<feature type="binding site" evidence="7">
    <location>
        <position position="563"/>
    </location>
    <ligand>
        <name>Ca(2+)</name>
        <dbReference type="ChEBI" id="CHEBI:29108"/>
    </ligand>
</feature>
<keyword evidence="4 7" id="KW-0720">Serine protease</keyword>
<dbReference type="Gene3D" id="2.90.10.30">
    <property type="match status" value="2"/>
</dbReference>
<feature type="domain" description="Bulb-type lectin" evidence="8">
    <location>
        <begin position="591"/>
        <end position="702"/>
    </location>
</feature>
<gene>
    <name evidence="10" type="ORF">LXE91_09305</name>
</gene>
<feature type="binding site" evidence="7">
    <location>
        <position position="565"/>
    </location>
    <ligand>
        <name>Ca(2+)</name>
        <dbReference type="ChEBI" id="CHEBI:29108"/>
    </ligand>
</feature>
<dbReference type="CDD" id="cd04056">
    <property type="entry name" value="Peptidases_S53"/>
    <property type="match status" value="1"/>
</dbReference>
<reference evidence="10 11" key="1">
    <citation type="submission" date="2021-12" db="EMBL/GenBank/DDBJ databases">
        <title>Genomic and phenotypic characterization of three Burkholderia contaminans isolates recovered from different sources.</title>
        <authorList>
            <person name="Lopez De Volder A."/>
            <person name="Fan Y."/>
            <person name="Nunvar J."/>
            <person name="Herrera T."/>
            <person name="Timp W."/>
            <person name="Degrossi J."/>
        </authorList>
    </citation>
    <scope>NUCLEOTIDE SEQUENCE [LARGE SCALE GENOMIC DNA]</scope>
    <source>
        <strain evidence="10 11">LMG 23361</strain>
    </source>
</reference>
<dbReference type="SUPFAM" id="SSF54897">
    <property type="entry name" value="Protease propeptides/inhibitors"/>
    <property type="match status" value="1"/>
</dbReference>
<accession>A0ABD7XTI8</accession>
<dbReference type="Gene3D" id="3.40.50.200">
    <property type="entry name" value="Peptidase S8/S53 domain"/>
    <property type="match status" value="1"/>
</dbReference>
<dbReference type="SMART" id="SM00944">
    <property type="entry name" value="Pro-kuma_activ"/>
    <property type="match status" value="1"/>
</dbReference>
<evidence type="ECO:0000313" key="11">
    <source>
        <dbReference type="Proteomes" id="UP001220209"/>
    </source>
</evidence>
<evidence type="ECO:0000313" key="10">
    <source>
        <dbReference type="EMBL" id="WFN15949.1"/>
    </source>
</evidence>
<dbReference type="RefSeq" id="WP_226251526.1">
    <property type="nucleotide sequence ID" value="NZ_BSTW01000006.1"/>
</dbReference>
<dbReference type="InterPro" id="IPR036852">
    <property type="entry name" value="Peptidase_S8/S53_dom_sf"/>
</dbReference>